<comment type="caution">
    <text evidence="2">The sequence shown here is derived from an EMBL/GenBank/DDBJ whole genome shotgun (WGS) entry which is preliminary data.</text>
</comment>
<evidence type="ECO:0000256" key="1">
    <source>
        <dbReference type="SAM" id="Phobius"/>
    </source>
</evidence>
<organism evidence="2 3">
    <name type="scientific">Nesterenkonia xinjiangensis</name>
    <dbReference type="NCBI Taxonomy" id="225327"/>
    <lineage>
        <taxon>Bacteria</taxon>
        <taxon>Bacillati</taxon>
        <taxon>Actinomycetota</taxon>
        <taxon>Actinomycetes</taxon>
        <taxon>Micrococcales</taxon>
        <taxon>Micrococcaceae</taxon>
        <taxon>Nesterenkonia</taxon>
    </lineage>
</organism>
<dbReference type="Proteomes" id="UP000535437">
    <property type="component" value="Unassembled WGS sequence"/>
</dbReference>
<keyword evidence="1" id="KW-1133">Transmembrane helix</keyword>
<keyword evidence="1" id="KW-0472">Membrane</keyword>
<proteinExistence type="predicted"/>
<gene>
    <name evidence="2" type="ORF">HNR09_001364</name>
</gene>
<dbReference type="AlphaFoldDB" id="A0A7Z0GN51"/>
<feature type="transmembrane region" description="Helical" evidence="1">
    <location>
        <begin position="33"/>
        <end position="58"/>
    </location>
</feature>
<keyword evidence="3" id="KW-1185">Reference proteome</keyword>
<reference evidence="2 3" key="1">
    <citation type="submission" date="2020-07" db="EMBL/GenBank/DDBJ databases">
        <title>Sequencing the genomes of 1000 actinobacteria strains.</title>
        <authorList>
            <person name="Klenk H.-P."/>
        </authorList>
    </citation>
    <scope>NUCLEOTIDE SEQUENCE [LARGE SCALE GENOMIC DNA]</scope>
    <source>
        <strain evidence="2 3">DSM 15475</strain>
    </source>
</reference>
<name>A0A7Z0GN51_9MICC</name>
<evidence type="ECO:0000313" key="3">
    <source>
        <dbReference type="Proteomes" id="UP000535437"/>
    </source>
</evidence>
<sequence>MTISPDSGRRRLSAAELDGDAARMARRRRRSGVGVGVVLSLLVGYPVFHMHFLALVSYGMGRPWGGWLLGAFLLACLPATSAVTVGTGSLRRGLLHGLWTGATISVLAVGGLILVIG</sequence>
<evidence type="ECO:0000313" key="2">
    <source>
        <dbReference type="EMBL" id="NYJ77953.1"/>
    </source>
</evidence>
<feature type="transmembrane region" description="Helical" evidence="1">
    <location>
        <begin position="97"/>
        <end position="116"/>
    </location>
</feature>
<accession>A0A7Z0GN51</accession>
<feature type="transmembrane region" description="Helical" evidence="1">
    <location>
        <begin position="64"/>
        <end position="85"/>
    </location>
</feature>
<keyword evidence="1" id="KW-0812">Transmembrane</keyword>
<dbReference type="RefSeq" id="WP_179541365.1">
    <property type="nucleotide sequence ID" value="NZ_BAAALL010000002.1"/>
</dbReference>
<dbReference type="EMBL" id="JACCFY010000001">
    <property type="protein sequence ID" value="NYJ77953.1"/>
    <property type="molecule type" value="Genomic_DNA"/>
</dbReference>
<protein>
    <submittedName>
        <fullName evidence="2">Uncharacterized protein</fullName>
    </submittedName>
</protein>